<comment type="subcellular location">
    <subcellularLocation>
        <location evidence="1">Cell membrane</location>
        <topology evidence="1">Multi-pass membrane protein</topology>
    </subcellularLocation>
</comment>
<evidence type="ECO:0000256" key="2">
    <source>
        <dbReference type="ARBA" id="ARBA00022475"/>
    </source>
</evidence>
<evidence type="ECO:0000256" key="12">
    <source>
        <dbReference type="SAM" id="Phobius"/>
    </source>
</evidence>
<evidence type="ECO:0000256" key="10">
    <source>
        <dbReference type="ARBA" id="ARBA00023224"/>
    </source>
</evidence>
<dbReference type="PROSITE" id="PS50262">
    <property type="entry name" value="G_PROTEIN_RECEP_F1_2"/>
    <property type="match status" value="1"/>
</dbReference>
<evidence type="ECO:0000256" key="7">
    <source>
        <dbReference type="ARBA" id="ARBA00023157"/>
    </source>
</evidence>
<dbReference type="InterPro" id="IPR017452">
    <property type="entry name" value="GPCR_Rhodpsn_7TM"/>
</dbReference>
<dbReference type="Gene3D" id="1.20.1070.10">
    <property type="entry name" value="Rhodopsin 7-helix transmembrane proteins"/>
    <property type="match status" value="1"/>
</dbReference>
<keyword evidence="4 12" id="KW-1133">Transmembrane helix</keyword>
<dbReference type="PANTHER" id="PTHR24238:SF74">
    <property type="entry name" value="PROKINETICIN RECEPTOR 2"/>
    <property type="match status" value="1"/>
</dbReference>
<dbReference type="GO" id="GO:0008188">
    <property type="term" value="F:neuropeptide receptor activity"/>
    <property type="evidence" value="ECO:0007669"/>
    <property type="project" value="TreeGrafter"/>
</dbReference>
<feature type="domain" description="G-protein coupled receptors family 1 profile" evidence="13">
    <location>
        <begin position="114"/>
        <end position="373"/>
    </location>
</feature>
<evidence type="ECO:0000256" key="3">
    <source>
        <dbReference type="ARBA" id="ARBA00022692"/>
    </source>
</evidence>
<comment type="similarity">
    <text evidence="11">Belongs to the G-protein coupled receptor 1 family.</text>
</comment>
<dbReference type="EMBL" id="OV696703">
    <property type="protein sequence ID" value="CAH1250183.1"/>
    <property type="molecule type" value="Genomic_DNA"/>
</dbReference>
<evidence type="ECO:0000256" key="1">
    <source>
        <dbReference type="ARBA" id="ARBA00004651"/>
    </source>
</evidence>
<proteinExistence type="inferred from homology"/>
<feature type="transmembrane region" description="Helical" evidence="12">
    <location>
        <begin position="214"/>
        <end position="236"/>
    </location>
</feature>
<gene>
    <name evidence="14" type="primary">PROKR2</name>
    <name evidence="14" type="ORF">BLAG_LOCUS11029</name>
</gene>
<dbReference type="OrthoDB" id="9986875at2759"/>
<dbReference type="SUPFAM" id="SSF81321">
    <property type="entry name" value="Family A G protein-coupled receptor-like"/>
    <property type="match status" value="1"/>
</dbReference>
<dbReference type="GO" id="GO:0005886">
    <property type="term" value="C:plasma membrane"/>
    <property type="evidence" value="ECO:0007669"/>
    <property type="project" value="UniProtKB-SubCell"/>
</dbReference>
<evidence type="ECO:0000256" key="6">
    <source>
        <dbReference type="ARBA" id="ARBA00023136"/>
    </source>
</evidence>
<evidence type="ECO:0000256" key="11">
    <source>
        <dbReference type="RuleBase" id="RU000688"/>
    </source>
</evidence>
<dbReference type="AlphaFoldDB" id="A0A8K0EJ40"/>
<keyword evidence="7" id="KW-1015">Disulfide bond</keyword>
<reference evidence="14" key="1">
    <citation type="submission" date="2022-01" db="EMBL/GenBank/DDBJ databases">
        <authorList>
            <person name="Braso-Vives M."/>
        </authorList>
    </citation>
    <scope>NUCLEOTIDE SEQUENCE</scope>
</reference>
<dbReference type="PANTHER" id="PTHR24238">
    <property type="entry name" value="G-PROTEIN COUPLED RECEPTOR"/>
    <property type="match status" value="1"/>
</dbReference>
<protein>
    <submittedName>
        <fullName evidence="14">PROKR2 protein</fullName>
    </submittedName>
</protein>
<dbReference type="Proteomes" id="UP000838412">
    <property type="component" value="Chromosome 18"/>
</dbReference>
<accession>A0A8K0EJ40</accession>
<dbReference type="FunFam" id="1.20.1070.10:FF:000069">
    <property type="entry name" value="Prokineticin receptor 2"/>
    <property type="match status" value="1"/>
</dbReference>
<dbReference type="Pfam" id="PF00001">
    <property type="entry name" value="7tm_1"/>
    <property type="match status" value="1"/>
</dbReference>
<feature type="transmembrane region" description="Helical" evidence="12">
    <location>
        <begin position="174"/>
        <end position="193"/>
    </location>
</feature>
<name>A0A8K0EJ40_BRALA</name>
<feature type="transmembrane region" description="Helical" evidence="12">
    <location>
        <begin position="102"/>
        <end position="123"/>
    </location>
</feature>
<evidence type="ECO:0000256" key="5">
    <source>
        <dbReference type="ARBA" id="ARBA00023040"/>
    </source>
</evidence>
<dbReference type="CDD" id="cd15204">
    <property type="entry name" value="7tmA_prokineticin-R"/>
    <property type="match status" value="1"/>
</dbReference>
<feature type="transmembrane region" description="Helical" evidence="12">
    <location>
        <begin position="315"/>
        <end position="334"/>
    </location>
</feature>
<feature type="transmembrane region" description="Helical" evidence="12">
    <location>
        <begin position="135"/>
        <end position="154"/>
    </location>
</feature>
<keyword evidence="8 11" id="KW-0675">Receptor</keyword>
<evidence type="ECO:0000313" key="15">
    <source>
        <dbReference type="Proteomes" id="UP000838412"/>
    </source>
</evidence>
<evidence type="ECO:0000259" key="13">
    <source>
        <dbReference type="PROSITE" id="PS50262"/>
    </source>
</evidence>
<dbReference type="PRINTS" id="PR00237">
    <property type="entry name" value="GPCRRHODOPSN"/>
</dbReference>
<dbReference type="InterPro" id="IPR000276">
    <property type="entry name" value="GPCR_Rhodpsn"/>
</dbReference>
<evidence type="ECO:0000256" key="4">
    <source>
        <dbReference type="ARBA" id="ARBA00022989"/>
    </source>
</evidence>
<keyword evidence="5 11" id="KW-0297">G-protein coupled receptor</keyword>
<keyword evidence="3 11" id="KW-0812">Transmembrane</keyword>
<keyword evidence="15" id="KW-1185">Reference proteome</keyword>
<evidence type="ECO:0000313" key="14">
    <source>
        <dbReference type="EMBL" id="CAH1250183.1"/>
    </source>
</evidence>
<feature type="transmembrane region" description="Helical" evidence="12">
    <location>
        <begin position="263"/>
        <end position="288"/>
    </location>
</feature>
<feature type="transmembrane region" description="Helical" evidence="12">
    <location>
        <begin position="354"/>
        <end position="376"/>
    </location>
</feature>
<dbReference type="PROSITE" id="PS00237">
    <property type="entry name" value="G_PROTEIN_RECEP_F1_1"/>
    <property type="match status" value="1"/>
</dbReference>
<keyword evidence="10 11" id="KW-0807">Transducer</keyword>
<keyword evidence="9" id="KW-0325">Glycoprotein</keyword>
<keyword evidence="6 12" id="KW-0472">Membrane</keyword>
<sequence>MDPDLEILYPTEYPLIEDITSIYSQHDFNMTSCLHFFSQLYNNNNNNTSETSGFQDILSHIPPYCQQLLLETAAMDSHGVHHDFEFTQTDKASTVIRTVLGIVYSLVMAVCGIGNLLLFFVIFCYKKSRSATNMLISNLCFADFCVAAFCIPLQLDYYVIRNQAWVWGGSMCKVVSFIRMVTLYVSTNTLLVISIDRCLVVRRQFNGKKTRRSVAVVLAVVWTVSALVALPSALYAKIHPQQNGNNMFCGQAWPVSQMFAYKAYFMFLMVAEYVVPSLCMALCLLFVWCKVWGRRFPGTENASIRRAREKSRKKTIHLLVLVIMFVVCWAPYYTYSLVRDFFDVLQNYHLNTDLFYIAEVFAKSNSMINTVAYIVFNENIMMYVRSLAVFLRSHVGGGRKISRYGSQPSARSSLRRQSRRRPMMVEVELAVLPDDHTGRPGKMYLSPVRTTACSVTSTPLHRKNVPTTACSLSSTPVHQKNVAAGASQTRF</sequence>
<evidence type="ECO:0000256" key="9">
    <source>
        <dbReference type="ARBA" id="ARBA00023180"/>
    </source>
</evidence>
<evidence type="ECO:0000256" key="8">
    <source>
        <dbReference type="ARBA" id="ARBA00023170"/>
    </source>
</evidence>
<organism evidence="14 15">
    <name type="scientific">Branchiostoma lanceolatum</name>
    <name type="common">Common lancelet</name>
    <name type="synonym">Amphioxus lanceolatum</name>
    <dbReference type="NCBI Taxonomy" id="7740"/>
    <lineage>
        <taxon>Eukaryota</taxon>
        <taxon>Metazoa</taxon>
        <taxon>Chordata</taxon>
        <taxon>Cephalochordata</taxon>
        <taxon>Leptocardii</taxon>
        <taxon>Amphioxiformes</taxon>
        <taxon>Branchiostomatidae</taxon>
        <taxon>Branchiostoma</taxon>
    </lineage>
</organism>
<keyword evidence="2" id="KW-1003">Cell membrane</keyword>